<dbReference type="InterPro" id="IPR001611">
    <property type="entry name" value="Leu-rich_rpt"/>
</dbReference>
<feature type="compositionally biased region" description="Acidic residues" evidence="6">
    <location>
        <begin position="418"/>
        <end position="440"/>
    </location>
</feature>
<dbReference type="GO" id="GO:0030620">
    <property type="term" value="F:U2 snRNA binding"/>
    <property type="evidence" value="ECO:0007669"/>
    <property type="project" value="InterPro"/>
</dbReference>
<dbReference type="EMBL" id="DS114102">
    <property type="protein sequence ID" value="EAX90502.1"/>
    <property type="molecule type" value="Genomic_DNA"/>
</dbReference>
<dbReference type="InterPro" id="IPR032675">
    <property type="entry name" value="LRR_dom_sf"/>
</dbReference>
<protein>
    <recommendedName>
        <fullName evidence="9">Leucine Rich Repeat family protein</fullName>
    </recommendedName>
</protein>
<sequence>MNTEPLWLQKVKQLLKKSYSLDLSGENITDIKLFPRTTALKHLNLSYTQLKSLQGLKLQKALQTLSIEGSSISSFAGFSVVRSISNITLKRSLVEKIPNYQTSLLIVCPNLHTIDGKVVRSSTKIIAQKLAENPLIPKLVNLGWIATYPIEDEEVEELARQFGILDEHLTATHFQGDHQGDQFEDELRRIDEEHNRIVEEAKKSCGFATTDAEGMEFQEEEFQDETQVEASGSADIQHIDVPNYTLLDRVATILAFAGHQIDPKNLQESVLRIIENLCEQQYQKLSTFADDDAEVQLEEEDFAAEEQINEEDAQEVEEESSEPLQEDELALHEEDEEEEEAKPAAVAEEEEEQKKEDEVPQEEEKIETQEKETKQEEEETKPEENNEQHKEEENPVNEEEEDDDNFDVKQLLEKLGQDVEEEDEEENANDEEGLPAIDEN</sequence>
<evidence type="ECO:0000256" key="4">
    <source>
        <dbReference type="ARBA" id="ARBA00023242"/>
    </source>
</evidence>
<comment type="similarity">
    <text evidence="5">Belongs to the U2 small nuclear ribonucleoprotein A family.</text>
</comment>
<evidence type="ECO:0008006" key="9">
    <source>
        <dbReference type="Google" id="ProtNLM"/>
    </source>
</evidence>
<feature type="compositionally biased region" description="Basic and acidic residues" evidence="6">
    <location>
        <begin position="382"/>
        <end position="393"/>
    </location>
</feature>
<evidence type="ECO:0000313" key="8">
    <source>
        <dbReference type="Proteomes" id="UP000001542"/>
    </source>
</evidence>
<dbReference type="PANTHER" id="PTHR10552">
    <property type="entry name" value="U2 SMALL NUCLEAR RIBONUCLEOPROTEIN A"/>
    <property type="match status" value="1"/>
</dbReference>
<evidence type="ECO:0000256" key="6">
    <source>
        <dbReference type="SAM" id="MobiDB-lite"/>
    </source>
</evidence>
<feature type="compositionally biased region" description="Basic and acidic residues" evidence="6">
    <location>
        <begin position="352"/>
        <end position="374"/>
    </location>
</feature>
<dbReference type="VEuPathDB" id="TrichDB:TVAGG3_0244290"/>
<dbReference type="RefSeq" id="XP_001303432.1">
    <property type="nucleotide sequence ID" value="XM_001303431.1"/>
</dbReference>
<feature type="compositionally biased region" description="Acidic residues" evidence="6">
    <location>
        <begin position="394"/>
        <end position="405"/>
    </location>
</feature>
<dbReference type="Gene3D" id="3.80.10.10">
    <property type="entry name" value="Ribonuclease Inhibitor"/>
    <property type="match status" value="1"/>
</dbReference>
<reference evidence="7" key="2">
    <citation type="journal article" date="2007" name="Science">
        <title>Draft genome sequence of the sexually transmitted pathogen Trichomonas vaginalis.</title>
        <authorList>
            <person name="Carlton J.M."/>
            <person name="Hirt R.P."/>
            <person name="Silva J.C."/>
            <person name="Delcher A.L."/>
            <person name="Schatz M."/>
            <person name="Zhao Q."/>
            <person name="Wortman J.R."/>
            <person name="Bidwell S.L."/>
            <person name="Alsmark U.C.M."/>
            <person name="Besteiro S."/>
            <person name="Sicheritz-Ponten T."/>
            <person name="Noel C.J."/>
            <person name="Dacks J.B."/>
            <person name="Foster P.G."/>
            <person name="Simillion C."/>
            <person name="Van de Peer Y."/>
            <person name="Miranda-Saavedra D."/>
            <person name="Barton G.J."/>
            <person name="Westrop G.D."/>
            <person name="Mueller S."/>
            <person name="Dessi D."/>
            <person name="Fiori P.L."/>
            <person name="Ren Q."/>
            <person name="Paulsen I."/>
            <person name="Zhang H."/>
            <person name="Bastida-Corcuera F.D."/>
            <person name="Simoes-Barbosa A."/>
            <person name="Brown M.T."/>
            <person name="Hayes R.D."/>
            <person name="Mukherjee M."/>
            <person name="Okumura C.Y."/>
            <person name="Schneider R."/>
            <person name="Smith A.J."/>
            <person name="Vanacova S."/>
            <person name="Villalvazo M."/>
            <person name="Haas B.J."/>
            <person name="Pertea M."/>
            <person name="Feldblyum T.V."/>
            <person name="Utterback T.R."/>
            <person name="Shu C.L."/>
            <person name="Osoegawa K."/>
            <person name="de Jong P.J."/>
            <person name="Hrdy I."/>
            <person name="Horvathova L."/>
            <person name="Zubacova Z."/>
            <person name="Dolezal P."/>
            <person name="Malik S.B."/>
            <person name="Logsdon J.M. Jr."/>
            <person name="Henze K."/>
            <person name="Gupta A."/>
            <person name="Wang C.C."/>
            <person name="Dunne R.L."/>
            <person name="Upcroft J.A."/>
            <person name="Upcroft P."/>
            <person name="White O."/>
            <person name="Salzberg S.L."/>
            <person name="Tang P."/>
            <person name="Chiu C.-H."/>
            <person name="Lee Y.-S."/>
            <person name="Embley T.M."/>
            <person name="Coombs G.H."/>
            <person name="Mottram J.C."/>
            <person name="Tachezy J."/>
            <person name="Fraser-Liggett C.M."/>
            <person name="Johnson P.J."/>
        </authorList>
    </citation>
    <scope>NUCLEOTIDE SEQUENCE [LARGE SCALE GENOMIC DNA]</scope>
    <source>
        <strain evidence="7">G3</strain>
    </source>
</reference>
<dbReference type="InParanoid" id="A2FX56"/>
<dbReference type="SMR" id="A2FX56"/>
<keyword evidence="2" id="KW-0433">Leucine-rich repeat</keyword>
<dbReference type="GO" id="GO:0000398">
    <property type="term" value="P:mRNA splicing, via spliceosome"/>
    <property type="evidence" value="ECO:0007669"/>
    <property type="project" value="InterPro"/>
</dbReference>
<evidence type="ECO:0000256" key="5">
    <source>
        <dbReference type="ARBA" id="ARBA00024196"/>
    </source>
</evidence>
<dbReference type="Proteomes" id="UP000001542">
    <property type="component" value="Unassembled WGS sequence"/>
</dbReference>
<evidence type="ECO:0000256" key="1">
    <source>
        <dbReference type="ARBA" id="ARBA00004123"/>
    </source>
</evidence>
<evidence type="ECO:0000256" key="2">
    <source>
        <dbReference type="ARBA" id="ARBA00022614"/>
    </source>
</evidence>
<dbReference type="GO" id="GO:0005634">
    <property type="term" value="C:nucleus"/>
    <property type="evidence" value="ECO:0007669"/>
    <property type="project" value="UniProtKB-SubCell"/>
</dbReference>
<accession>A2FX56</accession>
<dbReference type="VEuPathDB" id="TrichDB:TVAG_311300"/>
<keyword evidence="4" id="KW-0539">Nucleus</keyword>
<keyword evidence="8" id="KW-1185">Reference proteome</keyword>
<gene>
    <name evidence="7" type="ORF">TVAG_311300</name>
</gene>
<dbReference type="PANTHER" id="PTHR10552:SF6">
    <property type="entry name" value="U2 SMALL NUCLEAR RIBONUCLEOPROTEIN A"/>
    <property type="match status" value="1"/>
</dbReference>
<dbReference type="KEGG" id="tva:4748188"/>
<comment type="subcellular location">
    <subcellularLocation>
        <location evidence="1">Nucleus</location>
    </subcellularLocation>
</comment>
<name>A2FX56_TRIV3</name>
<feature type="region of interest" description="Disordered" evidence="6">
    <location>
        <begin position="308"/>
        <end position="440"/>
    </location>
</feature>
<dbReference type="PROSITE" id="PS51450">
    <property type="entry name" value="LRR"/>
    <property type="match status" value="1"/>
</dbReference>
<dbReference type="AlphaFoldDB" id="A2FX56"/>
<feature type="compositionally biased region" description="Acidic residues" evidence="6">
    <location>
        <begin position="308"/>
        <end position="340"/>
    </location>
</feature>
<feature type="compositionally biased region" description="Basic and acidic residues" evidence="6">
    <location>
        <begin position="406"/>
        <end position="417"/>
    </location>
</feature>
<organism evidence="7 8">
    <name type="scientific">Trichomonas vaginalis (strain ATCC PRA-98 / G3)</name>
    <dbReference type="NCBI Taxonomy" id="412133"/>
    <lineage>
        <taxon>Eukaryota</taxon>
        <taxon>Metamonada</taxon>
        <taxon>Parabasalia</taxon>
        <taxon>Trichomonadida</taxon>
        <taxon>Trichomonadidae</taxon>
        <taxon>Trichomonas</taxon>
    </lineage>
</organism>
<evidence type="ECO:0000256" key="3">
    <source>
        <dbReference type="ARBA" id="ARBA00022737"/>
    </source>
</evidence>
<keyword evidence="3" id="KW-0677">Repeat</keyword>
<dbReference type="SUPFAM" id="SSF52058">
    <property type="entry name" value="L domain-like"/>
    <property type="match status" value="1"/>
</dbReference>
<dbReference type="InterPro" id="IPR044640">
    <property type="entry name" value="RU2A"/>
</dbReference>
<reference evidence="7" key="1">
    <citation type="submission" date="2006-10" db="EMBL/GenBank/DDBJ databases">
        <authorList>
            <person name="Amadeo P."/>
            <person name="Zhao Q."/>
            <person name="Wortman J."/>
            <person name="Fraser-Liggett C."/>
            <person name="Carlton J."/>
        </authorList>
    </citation>
    <scope>NUCLEOTIDE SEQUENCE</scope>
    <source>
        <strain evidence="7">G3</strain>
    </source>
</reference>
<proteinExistence type="inferred from homology"/>
<evidence type="ECO:0000313" key="7">
    <source>
        <dbReference type="EMBL" id="EAX90502.1"/>
    </source>
</evidence>